<protein>
    <submittedName>
        <fullName evidence="1">Uncharacterized protein</fullName>
    </submittedName>
</protein>
<gene>
    <name evidence="1" type="ORF">CIT292_08941</name>
</gene>
<dbReference type="Proteomes" id="UP000003880">
    <property type="component" value="Unassembled WGS sequence"/>
</dbReference>
<dbReference type="HOGENOM" id="CLU_3181820_0_0_6"/>
<reference evidence="1 2" key="1">
    <citation type="submission" date="2010-02" db="EMBL/GenBank/DDBJ databases">
        <authorList>
            <person name="Weinstock G."/>
            <person name="Sodergren E."/>
            <person name="Clifton S."/>
            <person name="Fulton L."/>
            <person name="Fulton B."/>
            <person name="Courtney L."/>
            <person name="Fronick C."/>
            <person name="Harrison M."/>
            <person name="Strong C."/>
            <person name="Farmer C."/>
            <person name="Delahaunty K."/>
            <person name="Markovic C."/>
            <person name="Hall O."/>
            <person name="Minx P."/>
            <person name="Tomlinson C."/>
            <person name="Mitreva M."/>
            <person name="Nelson J."/>
            <person name="Hou S."/>
            <person name="Wollam A."/>
            <person name="Pepin K.H."/>
            <person name="Johnson M."/>
            <person name="Bhonagiri V."/>
            <person name="Zhang X."/>
            <person name="Suruliraj S."/>
            <person name="Warren W."/>
            <person name="Chinwalla A."/>
            <person name="Mardis E.R."/>
            <person name="Wilson R.K."/>
        </authorList>
    </citation>
    <scope>NUCLEOTIDE SEQUENCE [LARGE SCALE GENOMIC DNA]</scope>
    <source>
        <strain evidence="1 2">ATCC 29220</strain>
    </source>
</reference>
<dbReference type="EMBL" id="ABWL02000013">
    <property type="protein sequence ID" value="EFE07758.1"/>
    <property type="molecule type" value="Genomic_DNA"/>
</dbReference>
<organism evidence="1 2">
    <name type="scientific">Citrobacter youngae ATCC 29220</name>
    <dbReference type="NCBI Taxonomy" id="500640"/>
    <lineage>
        <taxon>Bacteria</taxon>
        <taxon>Pseudomonadati</taxon>
        <taxon>Pseudomonadota</taxon>
        <taxon>Gammaproteobacteria</taxon>
        <taxon>Enterobacterales</taxon>
        <taxon>Enterobacteriaceae</taxon>
        <taxon>Citrobacter</taxon>
        <taxon>Citrobacter freundii complex</taxon>
    </lineage>
</organism>
<dbReference type="AlphaFoldDB" id="D4BEK9"/>
<sequence>MADVVVHVNPLLAADRENSNVENNRPQVIIAGWRLMPYRPTSLCAL</sequence>
<name>D4BEK9_9ENTR</name>
<evidence type="ECO:0000313" key="1">
    <source>
        <dbReference type="EMBL" id="EFE07758.1"/>
    </source>
</evidence>
<accession>D4BEK9</accession>
<comment type="caution">
    <text evidence="1">The sequence shown here is derived from an EMBL/GenBank/DDBJ whole genome shotgun (WGS) entry which is preliminary data.</text>
</comment>
<evidence type="ECO:0000313" key="2">
    <source>
        <dbReference type="Proteomes" id="UP000003880"/>
    </source>
</evidence>
<proteinExistence type="predicted"/>